<dbReference type="AlphaFoldDB" id="A0A5B7F3K3"/>
<organism evidence="1 2">
    <name type="scientific">Portunus trituberculatus</name>
    <name type="common">Swimming crab</name>
    <name type="synonym">Neptunus trituberculatus</name>
    <dbReference type="NCBI Taxonomy" id="210409"/>
    <lineage>
        <taxon>Eukaryota</taxon>
        <taxon>Metazoa</taxon>
        <taxon>Ecdysozoa</taxon>
        <taxon>Arthropoda</taxon>
        <taxon>Crustacea</taxon>
        <taxon>Multicrustacea</taxon>
        <taxon>Malacostraca</taxon>
        <taxon>Eumalacostraca</taxon>
        <taxon>Eucarida</taxon>
        <taxon>Decapoda</taxon>
        <taxon>Pleocyemata</taxon>
        <taxon>Brachyura</taxon>
        <taxon>Eubrachyura</taxon>
        <taxon>Portunoidea</taxon>
        <taxon>Portunidae</taxon>
        <taxon>Portuninae</taxon>
        <taxon>Portunus</taxon>
    </lineage>
</organism>
<protein>
    <submittedName>
        <fullName evidence="1">Uncharacterized protein</fullName>
    </submittedName>
</protein>
<comment type="caution">
    <text evidence="1">The sequence shown here is derived from an EMBL/GenBank/DDBJ whole genome shotgun (WGS) entry which is preliminary data.</text>
</comment>
<accession>A0A5B7F3K3</accession>
<sequence>MEAVGTKTFNLVTLPADREHPAAMHGGGPQSRPSPSPLFLCCLLTCWLLGRRTCCPLPPSLCPR</sequence>
<evidence type="ECO:0000313" key="1">
    <source>
        <dbReference type="EMBL" id="MPC41142.1"/>
    </source>
</evidence>
<evidence type="ECO:0000313" key="2">
    <source>
        <dbReference type="Proteomes" id="UP000324222"/>
    </source>
</evidence>
<dbReference type="Proteomes" id="UP000324222">
    <property type="component" value="Unassembled WGS sequence"/>
</dbReference>
<keyword evidence="2" id="KW-1185">Reference proteome</keyword>
<reference evidence="1 2" key="1">
    <citation type="submission" date="2019-05" db="EMBL/GenBank/DDBJ databases">
        <title>Another draft genome of Portunus trituberculatus and its Hox gene families provides insights of decapod evolution.</title>
        <authorList>
            <person name="Jeong J.-H."/>
            <person name="Song I."/>
            <person name="Kim S."/>
            <person name="Choi T."/>
            <person name="Kim D."/>
            <person name="Ryu S."/>
            <person name="Kim W."/>
        </authorList>
    </citation>
    <scope>NUCLEOTIDE SEQUENCE [LARGE SCALE GENOMIC DNA]</scope>
    <source>
        <tissue evidence="1">Muscle</tissue>
    </source>
</reference>
<proteinExistence type="predicted"/>
<gene>
    <name evidence="1" type="ORF">E2C01_034727</name>
</gene>
<dbReference type="EMBL" id="VSRR010004943">
    <property type="protein sequence ID" value="MPC41142.1"/>
    <property type="molecule type" value="Genomic_DNA"/>
</dbReference>
<name>A0A5B7F3K3_PORTR</name>